<dbReference type="PANTHER" id="PTHR43359:SF1">
    <property type="entry name" value="FORMATE HYDROGENLYASE SUBUNIT 4-RELATED"/>
    <property type="match status" value="1"/>
</dbReference>
<dbReference type="Pfam" id="PF00146">
    <property type="entry name" value="NADHdh"/>
    <property type="match status" value="1"/>
</dbReference>
<dbReference type="AlphaFoldDB" id="A0A2G3E346"/>
<comment type="caution">
    <text evidence="6">The sequence shown here is derived from an EMBL/GenBank/DDBJ whole genome shotgun (WGS) entry which is preliminary data.</text>
</comment>
<dbReference type="PANTHER" id="PTHR43359">
    <property type="entry name" value="FORMATE HYDROGENLYASE SUBUNIT 4"/>
    <property type="match status" value="1"/>
</dbReference>
<reference evidence="6 7" key="1">
    <citation type="submission" date="2017-10" db="EMBL/GenBank/DDBJ databases">
        <title>Resolving the taxonomy of Roseburia spp., Eubacterium rectale and Agathobacter spp. through phylogenomic analysis.</title>
        <authorList>
            <person name="Sheridan P.O."/>
            <person name="Walker A.W."/>
            <person name="Duncan S.H."/>
            <person name="Scott K.P."/>
            <person name="Toole P.W.O."/>
            <person name="Luis P."/>
            <person name="Flint H.J."/>
        </authorList>
    </citation>
    <scope>NUCLEOTIDE SEQUENCE [LARGE SCALE GENOMIC DNA]</scope>
    <source>
        <strain evidence="6 7">JK623</strain>
    </source>
</reference>
<dbReference type="InterPro" id="IPR052561">
    <property type="entry name" value="ComplexI_Subunit1"/>
</dbReference>
<evidence type="ECO:0000256" key="5">
    <source>
        <dbReference type="SAM" id="Phobius"/>
    </source>
</evidence>
<evidence type="ECO:0000313" key="6">
    <source>
        <dbReference type="EMBL" id="PHU37585.1"/>
    </source>
</evidence>
<dbReference type="EMBL" id="PDYG01000040">
    <property type="protein sequence ID" value="PHU37585.1"/>
    <property type="molecule type" value="Genomic_DNA"/>
</dbReference>
<feature type="transmembrane region" description="Helical" evidence="5">
    <location>
        <begin position="94"/>
        <end position="115"/>
    </location>
</feature>
<keyword evidence="4 5" id="KW-0472">Membrane</keyword>
<evidence type="ECO:0000313" key="7">
    <source>
        <dbReference type="Proteomes" id="UP000224563"/>
    </source>
</evidence>
<evidence type="ECO:0000256" key="4">
    <source>
        <dbReference type="ARBA" id="ARBA00023136"/>
    </source>
</evidence>
<evidence type="ECO:0000256" key="3">
    <source>
        <dbReference type="ARBA" id="ARBA00022989"/>
    </source>
</evidence>
<feature type="transmembrane region" description="Helical" evidence="5">
    <location>
        <begin position="271"/>
        <end position="290"/>
    </location>
</feature>
<feature type="transmembrane region" description="Helical" evidence="5">
    <location>
        <begin position="127"/>
        <end position="144"/>
    </location>
</feature>
<feature type="transmembrane region" description="Helical" evidence="5">
    <location>
        <begin position="217"/>
        <end position="233"/>
    </location>
</feature>
<dbReference type="RefSeq" id="WP_031543867.1">
    <property type="nucleotide sequence ID" value="NZ_JANSWH010000087.1"/>
</dbReference>
<gene>
    <name evidence="6" type="ORF">CSX02_07090</name>
</gene>
<keyword evidence="3 5" id="KW-1133">Transmembrane helix</keyword>
<evidence type="ECO:0000256" key="1">
    <source>
        <dbReference type="ARBA" id="ARBA00004141"/>
    </source>
</evidence>
<feature type="transmembrane region" description="Helical" evidence="5">
    <location>
        <begin position="156"/>
        <end position="177"/>
    </location>
</feature>
<feature type="transmembrane region" description="Helical" evidence="5">
    <location>
        <begin position="239"/>
        <end position="259"/>
    </location>
</feature>
<proteinExistence type="predicted"/>
<keyword evidence="2 5" id="KW-0812">Transmembrane</keyword>
<evidence type="ECO:0000256" key="2">
    <source>
        <dbReference type="ARBA" id="ARBA00022692"/>
    </source>
</evidence>
<sequence length="292" mass="32875">MTDLQIRILVAVCYVVLAPFIAGLLDGFDRKISARMQGRKGPSIFQPFYDIKKLFGKQFLSAYRLQLVLVLTYMILVVMTGVLFYAGLDLLLCFFSLSTAVMFLILASSATHSPFSSQGTHREMMQMMAYEPMVLLTAVGFYLACDTFSVNEIIKSDIPAICYLPGFFVGFVFILTIKFRKSPFDLSTSHHAHQEVVKGVTTEMVGKEYAMTTITEWYEVVFLLGVVGLFFITSNPWSILWTVAAILAVYFLEILIDNVSARVKWQLMLKLAWSVTIIAGGLNLFILTLINR</sequence>
<organism evidence="6 7">
    <name type="scientific">Agathobacter ruminis</name>
    <dbReference type="NCBI Taxonomy" id="1712665"/>
    <lineage>
        <taxon>Bacteria</taxon>
        <taxon>Bacillati</taxon>
        <taxon>Bacillota</taxon>
        <taxon>Clostridia</taxon>
        <taxon>Lachnospirales</taxon>
        <taxon>Lachnospiraceae</taxon>
        <taxon>Agathobacter</taxon>
    </lineage>
</organism>
<feature type="transmembrane region" description="Helical" evidence="5">
    <location>
        <begin position="67"/>
        <end position="88"/>
    </location>
</feature>
<name>A0A2G3E346_9FIRM</name>
<dbReference type="GO" id="GO:0005886">
    <property type="term" value="C:plasma membrane"/>
    <property type="evidence" value="ECO:0007669"/>
    <property type="project" value="TreeGrafter"/>
</dbReference>
<dbReference type="Proteomes" id="UP000224563">
    <property type="component" value="Unassembled WGS sequence"/>
</dbReference>
<comment type="subcellular location">
    <subcellularLocation>
        <location evidence="1">Membrane</location>
        <topology evidence="1">Multi-pass membrane protein</topology>
    </subcellularLocation>
</comment>
<accession>A0A2G3E346</accession>
<dbReference type="InterPro" id="IPR001694">
    <property type="entry name" value="NADH_UbQ_OxRdtase_su1/FPO"/>
</dbReference>
<keyword evidence="7" id="KW-1185">Reference proteome</keyword>
<reference evidence="6 7" key="2">
    <citation type="submission" date="2017-10" db="EMBL/GenBank/DDBJ databases">
        <authorList>
            <person name="Banno H."/>
            <person name="Chua N.-H."/>
        </authorList>
    </citation>
    <scope>NUCLEOTIDE SEQUENCE [LARGE SCALE GENOMIC DNA]</scope>
    <source>
        <strain evidence="6 7">JK623</strain>
    </source>
</reference>
<feature type="transmembrane region" description="Helical" evidence="5">
    <location>
        <begin position="6"/>
        <end position="25"/>
    </location>
</feature>
<protein>
    <submittedName>
        <fullName evidence="6">Ech hydrogenase subunit EchB</fullName>
    </submittedName>
</protein>